<evidence type="ECO:0000256" key="2">
    <source>
        <dbReference type="ARBA" id="ARBA00022574"/>
    </source>
</evidence>
<dbReference type="PANTHER" id="PTHR19865">
    <property type="entry name" value="U3 SMALL NUCLEOLAR RNA INTERACTING PROTEIN 2"/>
    <property type="match status" value="1"/>
</dbReference>
<feature type="region of interest" description="Disordered" evidence="6">
    <location>
        <begin position="39"/>
        <end position="62"/>
    </location>
</feature>
<feature type="region of interest" description="Disordered" evidence="6">
    <location>
        <begin position="148"/>
        <end position="212"/>
    </location>
</feature>
<feature type="compositionally biased region" description="Polar residues" evidence="6">
    <location>
        <begin position="97"/>
        <end position="106"/>
    </location>
</feature>
<feature type="repeat" description="WD" evidence="5">
    <location>
        <begin position="246"/>
        <end position="275"/>
    </location>
</feature>
<keyword evidence="2 5" id="KW-0853">WD repeat</keyword>
<comment type="caution">
    <text evidence="7">The sequence shown here is derived from an EMBL/GenBank/DDBJ whole genome shotgun (WGS) entry which is preliminary data.</text>
</comment>
<evidence type="ECO:0000256" key="6">
    <source>
        <dbReference type="SAM" id="MobiDB-lite"/>
    </source>
</evidence>
<dbReference type="InterPro" id="IPR001680">
    <property type="entry name" value="WD40_rpt"/>
</dbReference>
<feature type="compositionally biased region" description="Polar residues" evidence="6">
    <location>
        <begin position="118"/>
        <end position="133"/>
    </location>
</feature>
<dbReference type="Gene3D" id="2.130.10.10">
    <property type="entry name" value="YVTN repeat-like/Quinoprotein amine dehydrogenase"/>
    <property type="match status" value="1"/>
</dbReference>
<protein>
    <submittedName>
        <fullName evidence="7">Uncharacterized protein</fullName>
    </submittedName>
</protein>
<dbReference type="InterPro" id="IPR036322">
    <property type="entry name" value="WD40_repeat_dom_sf"/>
</dbReference>
<dbReference type="SUPFAM" id="SSF50978">
    <property type="entry name" value="WD40 repeat-like"/>
    <property type="match status" value="1"/>
</dbReference>
<dbReference type="PROSITE" id="PS50082">
    <property type="entry name" value="WD_REPEATS_2"/>
    <property type="match status" value="3"/>
</dbReference>
<proteinExistence type="predicted"/>
<gene>
    <name evidence="7" type="ORF">BSTOLATCC_MIC3789</name>
</gene>
<dbReference type="SMART" id="SM00320">
    <property type="entry name" value="WD40"/>
    <property type="match status" value="5"/>
</dbReference>
<dbReference type="AlphaFoldDB" id="A0AAU9IPV8"/>
<keyword evidence="8" id="KW-1185">Reference proteome</keyword>
<evidence type="ECO:0000256" key="1">
    <source>
        <dbReference type="ARBA" id="ARBA00004123"/>
    </source>
</evidence>
<evidence type="ECO:0000256" key="5">
    <source>
        <dbReference type="PROSITE-ProRule" id="PRU00221"/>
    </source>
</evidence>
<dbReference type="Pfam" id="PF00400">
    <property type="entry name" value="WD40"/>
    <property type="match status" value="4"/>
</dbReference>
<dbReference type="GO" id="GO:0034511">
    <property type="term" value="F:U3 snoRNA binding"/>
    <property type="evidence" value="ECO:0007669"/>
    <property type="project" value="InterPro"/>
</dbReference>
<evidence type="ECO:0000313" key="8">
    <source>
        <dbReference type="Proteomes" id="UP001162131"/>
    </source>
</evidence>
<dbReference type="PROSITE" id="PS50294">
    <property type="entry name" value="WD_REPEATS_REGION"/>
    <property type="match status" value="1"/>
</dbReference>
<feature type="compositionally biased region" description="Low complexity" evidence="6">
    <location>
        <begin position="197"/>
        <end position="212"/>
    </location>
</feature>
<feature type="compositionally biased region" description="Basic and acidic residues" evidence="6">
    <location>
        <begin position="164"/>
        <end position="178"/>
    </location>
</feature>
<evidence type="ECO:0000256" key="4">
    <source>
        <dbReference type="ARBA" id="ARBA00023242"/>
    </source>
</evidence>
<keyword evidence="4" id="KW-0539">Nucleus</keyword>
<dbReference type="GO" id="GO:0032040">
    <property type="term" value="C:small-subunit processome"/>
    <property type="evidence" value="ECO:0007669"/>
    <property type="project" value="TreeGrafter"/>
</dbReference>
<accession>A0AAU9IPV8</accession>
<dbReference type="InterPro" id="IPR015943">
    <property type="entry name" value="WD40/YVTN_repeat-like_dom_sf"/>
</dbReference>
<evidence type="ECO:0000256" key="3">
    <source>
        <dbReference type="ARBA" id="ARBA00022737"/>
    </source>
</evidence>
<evidence type="ECO:0000313" key="7">
    <source>
        <dbReference type="EMBL" id="CAG9311500.1"/>
    </source>
</evidence>
<organism evidence="7 8">
    <name type="scientific">Blepharisma stoltei</name>
    <dbReference type="NCBI Taxonomy" id="1481888"/>
    <lineage>
        <taxon>Eukaryota</taxon>
        <taxon>Sar</taxon>
        <taxon>Alveolata</taxon>
        <taxon>Ciliophora</taxon>
        <taxon>Postciliodesmatophora</taxon>
        <taxon>Heterotrichea</taxon>
        <taxon>Heterotrichida</taxon>
        <taxon>Blepharismidae</taxon>
        <taxon>Blepharisma</taxon>
    </lineage>
</organism>
<feature type="region of interest" description="Disordered" evidence="6">
    <location>
        <begin position="83"/>
        <end position="133"/>
    </location>
</feature>
<keyword evidence="3" id="KW-0677">Repeat</keyword>
<dbReference type="InterPro" id="IPR039241">
    <property type="entry name" value="Rrp9-like"/>
</dbReference>
<dbReference type="Proteomes" id="UP001162131">
    <property type="component" value="Unassembled WGS sequence"/>
</dbReference>
<dbReference type="EMBL" id="CAJZBQ010000004">
    <property type="protein sequence ID" value="CAG9311500.1"/>
    <property type="molecule type" value="Genomic_DNA"/>
</dbReference>
<sequence>MKLSNQVFINMSTHRLQKSFPLHPLISHNIQISMKSAELKDENRTSRTPSPHFKMPTDRSNQKAEADKIYNSAVIQALIHPTKPILTKTNNHKRYKTSGQQNQSPNRRNENAIRKSIPYSSWGNINSSPLRHSKSTIPKNFLVLPPEEISQRKSKSPLRSMKTSVERSIKRDTSRERSPYSVRIQAINKKNSKQRSPKSPSRSPSPLLQNSNSKLHIRYLTQKENRLESLSSSTIENSLLIEKYRFQSHKNAVNTIITDEKYIYSGSSDYNICIWHKPTQISNSRIHKAPIFSCPSQTLKAHSKPVTGLALLDENTLISSSADSSIRIWRVFPDISLKSRINAHTGPVHSLISIRPNLIVSSGEDHNISITDSITSQQFSQYTEHNKPVKVLLLNNFQTFCSGGTDGLIKVWDLRLAKSIATIEGDCENIRTLCKWVDGSIVSGSSSGFIRFWDMKNWKNWKEMDNGSEVTSLVCVKGKLISGGKSMISWGKVNENVGENIKCVQNWEDNDILLSGDREGNIVGWKFMI</sequence>
<name>A0AAU9IPV8_9CILI</name>
<dbReference type="InterPro" id="IPR020472">
    <property type="entry name" value="WD40_PAC1"/>
</dbReference>
<dbReference type="PANTHER" id="PTHR19865:SF0">
    <property type="entry name" value="U3 SMALL NUCLEOLAR RNA-INTERACTING PROTEIN 2"/>
    <property type="match status" value="1"/>
</dbReference>
<feature type="repeat" description="WD" evidence="5">
    <location>
        <begin position="382"/>
        <end position="422"/>
    </location>
</feature>
<comment type="subcellular location">
    <subcellularLocation>
        <location evidence="1">Nucleus</location>
    </subcellularLocation>
</comment>
<reference evidence="7" key="1">
    <citation type="submission" date="2021-09" db="EMBL/GenBank/DDBJ databases">
        <authorList>
            <consortium name="AG Swart"/>
            <person name="Singh M."/>
            <person name="Singh A."/>
            <person name="Seah K."/>
            <person name="Emmerich C."/>
        </authorList>
    </citation>
    <scope>NUCLEOTIDE SEQUENCE</scope>
    <source>
        <strain evidence="7">ATCC30299</strain>
    </source>
</reference>
<dbReference type="PRINTS" id="PR00320">
    <property type="entry name" value="GPROTEINBRPT"/>
</dbReference>
<feature type="repeat" description="WD" evidence="5">
    <location>
        <begin position="299"/>
        <end position="331"/>
    </location>
</feature>